<comment type="caution">
    <text evidence="2">The sequence shown here is derived from an EMBL/GenBank/DDBJ whole genome shotgun (WGS) entry which is preliminary data.</text>
</comment>
<evidence type="ECO:0000256" key="1">
    <source>
        <dbReference type="SAM" id="MobiDB-lite"/>
    </source>
</evidence>
<gene>
    <name evidence="2" type="ORF">J2S02_001783</name>
</gene>
<dbReference type="EMBL" id="JAUSTZ010000003">
    <property type="protein sequence ID" value="MDQ0225439.1"/>
    <property type="molecule type" value="Genomic_DNA"/>
</dbReference>
<dbReference type="Proteomes" id="UP001232245">
    <property type="component" value="Unassembled WGS sequence"/>
</dbReference>
<keyword evidence="3" id="KW-1185">Reference proteome</keyword>
<name>A0ABT9Z0D7_9BACI</name>
<reference evidence="2 3" key="1">
    <citation type="submission" date="2023-07" db="EMBL/GenBank/DDBJ databases">
        <title>Genomic Encyclopedia of Type Strains, Phase IV (KMG-IV): sequencing the most valuable type-strain genomes for metagenomic binning, comparative biology and taxonomic classification.</title>
        <authorList>
            <person name="Goeker M."/>
        </authorList>
    </citation>
    <scope>NUCLEOTIDE SEQUENCE [LARGE SCALE GENOMIC DNA]</scope>
    <source>
        <strain evidence="2 3">DSM 17723</strain>
    </source>
</reference>
<evidence type="ECO:0000313" key="2">
    <source>
        <dbReference type="EMBL" id="MDQ0225439.1"/>
    </source>
</evidence>
<proteinExistence type="predicted"/>
<evidence type="ECO:0000313" key="3">
    <source>
        <dbReference type="Proteomes" id="UP001232245"/>
    </source>
</evidence>
<sequence>MKKFQDDKNDKIAPGMDDQEELNQSASQSEIERGESTKVVRLSLDEVDPS</sequence>
<organism evidence="2 3">
    <name type="scientific">Metabacillus niabensis</name>
    <dbReference type="NCBI Taxonomy" id="324854"/>
    <lineage>
        <taxon>Bacteria</taxon>
        <taxon>Bacillati</taxon>
        <taxon>Bacillota</taxon>
        <taxon>Bacilli</taxon>
        <taxon>Bacillales</taxon>
        <taxon>Bacillaceae</taxon>
        <taxon>Metabacillus</taxon>
    </lineage>
</organism>
<dbReference type="RefSeq" id="WP_170944190.1">
    <property type="nucleotide sequence ID" value="NZ_CADEPK010000051.1"/>
</dbReference>
<feature type="compositionally biased region" description="Basic and acidic residues" evidence="1">
    <location>
        <begin position="1"/>
        <end position="11"/>
    </location>
</feature>
<accession>A0ABT9Z0D7</accession>
<protein>
    <submittedName>
        <fullName evidence="2">Uncharacterized protein</fullName>
    </submittedName>
</protein>
<feature type="region of interest" description="Disordered" evidence="1">
    <location>
        <begin position="1"/>
        <end position="50"/>
    </location>
</feature>